<organism evidence="1 2">
    <name type="scientific">Vibrio artabrorum</name>
    <dbReference type="NCBI Taxonomy" id="446374"/>
    <lineage>
        <taxon>Bacteria</taxon>
        <taxon>Pseudomonadati</taxon>
        <taxon>Pseudomonadota</taxon>
        <taxon>Gammaproteobacteria</taxon>
        <taxon>Vibrionales</taxon>
        <taxon>Vibrionaceae</taxon>
        <taxon>Vibrio</taxon>
    </lineage>
</organism>
<sequence>MAMHNRSQNGEVTSFGCIGEINHRTRLTGDVKDYSSSNSRKTNEYVNKIENAFSLALIFTTFEPKGFKYVFSTMGLCTSSAGNFSYTSDNKPHGMLSIEEGHLDKLEMWYQLLKNTDLKTVELPLRKLSQAVFERKNSTDSFIDAITALEGMFGAQGETLFKVSTSVSRFLYDSFEERTKSKRSINTLYKLRSKLVHGANDSVPSHEVIEESTNQILELCFHAMSKLLQDEKLLALQPHERINLIVYGEDY</sequence>
<name>A0ABT8CG85_9VIBR</name>
<keyword evidence="2" id="KW-1185">Reference proteome</keyword>
<dbReference type="Proteomes" id="UP001223712">
    <property type="component" value="Unassembled WGS sequence"/>
</dbReference>
<accession>A0ABT8CG85</accession>
<reference evidence="2" key="1">
    <citation type="journal article" date="2019" name="Int. J. Syst. Evol. Microbiol.">
        <title>The Global Catalogue of Microorganisms (GCM) 10K type strain sequencing project: providing services to taxonomists for standard genome sequencing and annotation.</title>
        <authorList>
            <consortium name="The Broad Institute Genomics Platform"/>
            <consortium name="The Broad Institute Genome Sequencing Center for Infectious Disease"/>
            <person name="Wu L."/>
            <person name="Ma J."/>
        </authorList>
    </citation>
    <scope>NUCLEOTIDE SEQUENCE [LARGE SCALE GENOMIC DNA]</scope>
    <source>
        <strain evidence="2">CECT 7226</strain>
    </source>
</reference>
<dbReference type="EMBL" id="JAUFQY010000001">
    <property type="protein sequence ID" value="MDN3700384.1"/>
    <property type="molecule type" value="Genomic_DNA"/>
</dbReference>
<proteinExistence type="predicted"/>
<dbReference type="RefSeq" id="WP_290334712.1">
    <property type="nucleotide sequence ID" value="NZ_JAUFQY010000001.1"/>
</dbReference>
<gene>
    <name evidence="1" type="ORF">QWY96_04795</name>
</gene>
<comment type="caution">
    <text evidence="1">The sequence shown here is derived from an EMBL/GenBank/DDBJ whole genome shotgun (WGS) entry which is preliminary data.</text>
</comment>
<evidence type="ECO:0000313" key="2">
    <source>
        <dbReference type="Proteomes" id="UP001223712"/>
    </source>
</evidence>
<protein>
    <submittedName>
        <fullName evidence="1">HEPN domain-containing protein</fullName>
    </submittedName>
</protein>
<evidence type="ECO:0000313" key="1">
    <source>
        <dbReference type="EMBL" id="MDN3700384.1"/>
    </source>
</evidence>